<evidence type="ECO:0000313" key="2">
    <source>
        <dbReference type="EMBL" id="RDB71703.1"/>
    </source>
</evidence>
<evidence type="ECO:0000313" key="3">
    <source>
        <dbReference type="Proteomes" id="UP000253970"/>
    </source>
</evidence>
<evidence type="ECO:0000256" key="1">
    <source>
        <dbReference type="SAM" id="MobiDB-lite"/>
    </source>
</evidence>
<reference evidence="2 3" key="1">
    <citation type="journal article" date="2018" name="Elife">
        <title>Discovery and characterization of a prevalent human gut bacterial enzyme sufficient for the inactivation of a family of plant toxins.</title>
        <authorList>
            <person name="Koppel N."/>
            <person name="Bisanz J.E."/>
            <person name="Pandelia M.E."/>
            <person name="Turnbaugh P.J."/>
            <person name="Balskus E.P."/>
        </authorList>
    </citation>
    <scope>NUCLEOTIDE SEQUENCE [LARGE SCALE GENOMIC DNA]</scope>
    <source>
        <strain evidence="2 3">W1 BHI 6</strain>
    </source>
</reference>
<gene>
    <name evidence="2" type="ORF">C1875_05585</name>
</gene>
<organism evidence="2 3">
    <name type="scientific">Eggerthella lenta</name>
    <name type="common">Eubacterium lentum</name>
    <dbReference type="NCBI Taxonomy" id="84112"/>
    <lineage>
        <taxon>Bacteria</taxon>
        <taxon>Bacillati</taxon>
        <taxon>Actinomycetota</taxon>
        <taxon>Coriobacteriia</taxon>
        <taxon>Eggerthellales</taxon>
        <taxon>Eggerthellaceae</taxon>
        <taxon>Eggerthella</taxon>
    </lineage>
</organism>
<proteinExistence type="predicted"/>
<dbReference type="Proteomes" id="UP000253970">
    <property type="component" value="Unassembled WGS sequence"/>
</dbReference>
<accession>A0A369ML01</accession>
<comment type="caution">
    <text evidence="2">The sequence shown here is derived from an EMBL/GenBank/DDBJ whole genome shotgun (WGS) entry which is preliminary data.</text>
</comment>
<dbReference type="AlphaFoldDB" id="A0A369ML01"/>
<dbReference type="RefSeq" id="WP_114533515.1">
    <property type="nucleotide sequence ID" value="NZ_JADNER010000005.1"/>
</dbReference>
<name>A0A369ML01_EGGLN</name>
<feature type="region of interest" description="Disordered" evidence="1">
    <location>
        <begin position="1"/>
        <end position="24"/>
    </location>
</feature>
<dbReference type="EMBL" id="PPTU01000006">
    <property type="protein sequence ID" value="RDB71703.1"/>
    <property type="molecule type" value="Genomic_DNA"/>
</dbReference>
<protein>
    <submittedName>
        <fullName evidence="2">Uncharacterized protein</fullName>
    </submittedName>
</protein>
<sequence>MRQDDQRADATQVDAANQRADANRADAVADERNFDDAVEAVVKRLKANRANTLALCACLAVCETRMPYREAEALIGQRPELNLSTQNAHALLRIMIDCGGVEAEEVPEPACEPGDEKQDQPVDYTVRTTEAGRAALARFEPTKRFGRMLQDEPAGYAQAYAIVLALCEDGATKAAIEQALEGNPALSNPKQVFPSYFISKLETVGGLTWDGSWKATEAGRQMLALVG</sequence>